<feature type="transmembrane region" description="Helical" evidence="7">
    <location>
        <begin position="255"/>
        <end position="276"/>
    </location>
</feature>
<evidence type="ECO:0000256" key="2">
    <source>
        <dbReference type="ARBA" id="ARBA00007430"/>
    </source>
</evidence>
<feature type="transmembrane region" description="Helical" evidence="7">
    <location>
        <begin position="372"/>
        <end position="402"/>
    </location>
</feature>
<dbReference type="EMBL" id="QDDR01000014">
    <property type="protein sequence ID" value="PVE45490.1"/>
    <property type="molecule type" value="Genomic_DNA"/>
</dbReference>
<feature type="transmembrane region" description="Helical" evidence="7">
    <location>
        <begin position="177"/>
        <end position="199"/>
    </location>
</feature>
<evidence type="ECO:0000256" key="1">
    <source>
        <dbReference type="ARBA" id="ARBA00004651"/>
    </source>
</evidence>
<evidence type="ECO:0000313" key="9">
    <source>
        <dbReference type="Proteomes" id="UP000244810"/>
    </source>
</evidence>
<feature type="transmembrane region" description="Helical" evidence="7">
    <location>
        <begin position="50"/>
        <end position="69"/>
    </location>
</feature>
<evidence type="ECO:0000256" key="6">
    <source>
        <dbReference type="ARBA" id="ARBA00023136"/>
    </source>
</evidence>
<accession>A0A2T7ULC0</accession>
<dbReference type="Pfam" id="PF13440">
    <property type="entry name" value="Polysacc_synt_3"/>
    <property type="match status" value="1"/>
</dbReference>
<keyword evidence="3" id="KW-1003">Cell membrane</keyword>
<evidence type="ECO:0000256" key="4">
    <source>
        <dbReference type="ARBA" id="ARBA00022692"/>
    </source>
</evidence>
<feature type="transmembrane region" description="Helical" evidence="7">
    <location>
        <begin position="422"/>
        <end position="440"/>
    </location>
</feature>
<reference evidence="8 9" key="1">
    <citation type="journal article" date="2011" name="Syst. Appl. Microbiol.">
        <title>Defluviimonas denitrificans gen. nov., sp. nov., and Pararhodobacter aggregans gen. nov., sp. nov., non-phototrophic Rhodobacteraceae from the biofilter of a marine aquaculture.</title>
        <authorList>
            <person name="Foesel B.U."/>
            <person name="Drake H.L."/>
            <person name="Schramm A."/>
        </authorList>
    </citation>
    <scope>NUCLEOTIDE SEQUENCE [LARGE SCALE GENOMIC DNA]</scope>
    <source>
        <strain evidence="8 9">D1-19</strain>
    </source>
</reference>
<dbReference type="Proteomes" id="UP000244810">
    <property type="component" value="Unassembled WGS sequence"/>
</dbReference>
<comment type="subcellular location">
    <subcellularLocation>
        <location evidence="1">Cell membrane</location>
        <topology evidence="1">Multi-pass membrane protein</topology>
    </subcellularLocation>
</comment>
<name>A0A2T7ULC0_9RHOB</name>
<evidence type="ECO:0000313" key="8">
    <source>
        <dbReference type="EMBL" id="PVE45490.1"/>
    </source>
</evidence>
<dbReference type="GO" id="GO:0005886">
    <property type="term" value="C:plasma membrane"/>
    <property type="evidence" value="ECO:0007669"/>
    <property type="project" value="UniProtKB-SubCell"/>
</dbReference>
<feature type="transmembrane region" description="Helical" evidence="7">
    <location>
        <begin position="148"/>
        <end position="171"/>
    </location>
</feature>
<keyword evidence="5 7" id="KW-1133">Transmembrane helix</keyword>
<evidence type="ECO:0000256" key="7">
    <source>
        <dbReference type="SAM" id="Phobius"/>
    </source>
</evidence>
<comment type="caution">
    <text evidence="8">The sequence shown here is derived from an EMBL/GenBank/DDBJ whole genome shotgun (WGS) entry which is preliminary data.</text>
</comment>
<gene>
    <name evidence="8" type="ORF">DDE23_20935</name>
</gene>
<feature type="transmembrane region" description="Helical" evidence="7">
    <location>
        <begin position="219"/>
        <end position="235"/>
    </location>
</feature>
<evidence type="ECO:0000256" key="3">
    <source>
        <dbReference type="ARBA" id="ARBA00022475"/>
    </source>
</evidence>
<organism evidence="8 9">
    <name type="scientific">Pararhodobacter aggregans</name>
    <dbReference type="NCBI Taxonomy" id="404875"/>
    <lineage>
        <taxon>Bacteria</taxon>
        <taxon>Pseudomonadati</taxon>
        <taxon>Pseudomonadota</taxon>
        <taxon>Alphaproteobacteria</taxon>
        <taxon>Rhodobacterales</taxon>
        <taxon>Paracoccaceae</taxon>
        <taxon>Pararhodobacter</taxon>
    </lineage>
</organism>
<dbReference type="AlphaFoldDB" id="A0A2T7ULC0"/>
<feature type="transmembrane region" description="Helical" evidence="7">
    <location>
        <begin position="297"/>
        <end position="320"/>
    </location>
</feature>
<dbReference type="PANTHER" id="PTHR30250">
    <property type="entry name" value="PST FAMILY PREDICTED COLANIC ACID TRANSPORTER"/>
    <property type="match status" value="1"/>
</dbReference>
<dbReference type="OrthoDB" id="7605542at2"/>
<proteinExistence type="inferred from homology"/>
<protein>
    <submittedName>
        <fullName evidence="8">Polysaccharide biosynthesis protein</fullName>
    </submittedName>
</protein>
<feature type="transmembrane region" description="Helical" evidence="7">
    <location>
        <begin position="118"/>
        <end position="136"/>
    </location>
</feature>
<sequence length="449" mass="48681">MMIEKPGNSLTNRIMRSSMFTIMGFGLQQAIRFGSNLVLARLLFPEAFGTMALVTVLLVGLTMLSDLGIQPAIQSSKRGDDPAFLNTAWTLNMIRAGILFAAACALAWPVAWFYEEPILSQLIPVAALSLPLLALEPTRAETASRHMLLGRLTLLEVTAQIISITAMLILAWATQSIWALVIGNLVAAAARAGLAWVMLPGIVNRIQLDRDCAHELIHYGRWIFFSTVAGFLVLQSDKLILGGFLSMEQLGLYNIGFFLAGFPLMLGQLLVQRLMIPIYRSSPPSESRENFLHLRRIRFMLSGLLIAGVAPLALGGVYIVDLLYDSRYAASGAVTVMVSMALLPQMLGLTYDQVTLASGDSRGFFTLNATRATLLVTLLLILVPMLGIPGAPIAMASTALLSYPLQVRLARKYGAWDALHDAVMAAVALVLLTVVLTVHGDQLSVIFGL</sequence>
<comment type="similarity">
    <text evidence="2">Belongs to the polysaccharide synthase family.</text>
</comment>
<feature type="transmembrane region" description="Helical" evidence="7">
    <location>
        <begin position="332"/>
        <end position="351"/>
    </location>
</feature>
<dbReference type="PANTHER" id="PTHR30250:SF10">
    <property type="entry name" value="LIPOPOLYSACCHARIDE BIOSYNTHESIS PROTEIN WZXC"/>
    <property type="match status" value="1"/>
</dbReference>
<feature type="transmembrane region" description="Helical" evidence="7">
    <location>
        <begin position="89"/>
        <end position="112"/>
    </location>
</feature>
<keyword evidence="9" id="KW-1185">Reference proteome</keyword>
<dbReference type="InterPro" id="IPR050833">
    <property type="entry name" value="Poly_Biosynth_Transport"/>
</dbReference>
<keyword evidence="6 7" id="KW-0472">Membrane</keyword>
<keyword evidence="4 7" id="KW-0812">Transmembrane</keyword>
<evidence type="ECO:0000256" key="5">
    <source>
        <dbReference type="ARBA" id="ARBA00022989"/>
    </source>
</evidence>